<proteinExistence type="inferred from homology"/>
<feature type="region of interest" description="Disordered" evidence="19">
    <location>
        <begin position="193"/>
        <end position="287"/>
    </location>
</feature>
<feature type="domain" description="Myb-like" evidence="20">
    <location>
        <begin position="55"/>
        <end position="104"/>
    </location>
</feature>
<dbReference type="FunFam" id="1.10.10.60:FF:000091">
    <property type="entry name" value="CDC5 cell division cycle 5-like"/>
    <property type="match status" value="1"/>
</dbReference>
<evidence type="ECO:0000256" key="7">
    <source>
        <dbReference type="ARBA" id="ARBA00022728"/>
    </source>
</evidence>
<dbReference type="EMBL" id="CAJPWZ010000644">
    <property type="protein sequence ID" value="CAG2197308.1"/>
    <property type="molecule type" value="Genomic_DNA"/>
</dbReference>
<feature type="repeat" description="MVP" evidence="17">
    <location>
        <begin position="962"/>
        <end position="1016"/>
    </location>
</feature>
<feature type="region of interest" description="Disordered" evidence="19">
    <location>
        <begin position="108"/>
        <end position="141"/>
    </location>
</feature>
<dbReference type="InterPro" id="IPR040989">
    <property type="entry name" value="Vault_3"/>
</dbReference>
<reference evidence="22" key="1">
    <citation type="submission" date="2021-03" db="EMBL/GenBank/DDBJ databases">
        <authorList>
            <person name="Bekaert M."/>
        </authorList>
    </citation>
    <scope>NUCLEOTIDE SEQUENCE</scope>
</reference>
<dbReference type="InterPro" id="IPR017930">
    <property type="entry name" value="Myb_dom"/>
</dbReference>
<accession>A0A8S3QQT6</accession>
<feature type="domain" description="HTH myb-type" evidence="21">
    <location>
        <begin position="1"/>
        <end position="58"/>
    </location>
</feature>
<dbReference type="InterPro" id="IPR043179">
    <property type="entry name" value="Vault_2_sf"/>
</dbReference>
<feature type="compositionally biased region" description="Basic and acidic residues" evidence="19">
    <location>
        <begin position="108"/>
        <end position="124"/>
    </location>
</feature>
<keyword evidence="12" id="KW-0508">mRNA splicing</keyword>
<keyword evidence="15 17" id="KW-0687">Ribonucleoprotein</keyword>
<organism evidence="22 23">
    <name type="scientific">Mytilus edulis</name>
    <name type="common">Blue mussel</name>
    <dbReference type="NCBI Taxonomy" id="6550"/>
    <lineage>
        <taxon>Eukaryota</taxon>
        <taxon>Metazoa</taxon>
        <taxon>Spiralia</taxon>
        <taxon>Lophotrochozoa</taxon>
        <taxon>Mollusca</taxon>
        <taxon>Bivalvia</taxon>
        <taxon>Autobranchia</taxon>
        <taxon>Pteriomorphia</taxon>
        <taxon>Mytilida</taxon>
        <taxon>Mytiloidea</taxon>
        <taxon>Mytilidae</taxon>
        <taxon>Mytilinae</taxon>
        <taxon>Mytilus</taxon>
    </lineage>
</organism>
<evidence type="ECO:0000256" key="14">
    <source>
        <dbReference type="ARBA" id="ARBA00023242"/>
    </source>
</evidence>
<dbReference type="Gene3D" id="2.30.30.620">
    <property type="match status" value="1"/>
</dbReference>
<dbReference type="GO" id="GO:0005681">
    <property type="term" value="C:spliceosomal complex"/>
    <property type="evidence" value="ECO:0007669"/>
    <property type="project" value="UniProtKB-KW"/>
</dbReference>
<dbReference type="FunFam" id="2.30.30.550:FF:000001">
    <property type="entry name" value="major vault protein-like"/>
    <property type="match status" value="2"/>
</dbReference>
<dbReference type="PROSITE" id="PS51224">
    <property type="entry name" value="MVP"/>
    <property type="match status" value="4"/>
</dbReference>
<evidence type="ECO:0000256" key="17">
    <source>
        <dbReference type="PROSITE-ProRule" id="PRU00571"/>
    </source>
</evidence>
<feature type="repeat" description="MVP" evidence="17">
    <location>
        <begin position="857"/>
        <end position="908"/>
    </location>
</feature>
<feature type="compositionally biased region" description="Basic and acidic residues" evidence="19">
    <location>
        <begin position="245"/>
        <end position="259"/>
    </location>
</feature>
<evidence type="ECO:0000256" key="3">
    <source>
        <dbReference type="ARBA" id="ARBA00010506"/>
    </source>
</evidence>
<evidence type="ECO:0000256" key="6">
    <source>
        <dbReference type="ARBA" id="ARBA00022664"/>
    </source>
</evidence>
<keyword evidence="7" id="KW-0747">Spliceosome</keyword>
<keyword evidence="14" id="KW-0539">Nucleus</keyword>
<name>A0A8S3QQT6_MYTED</name>
<evidence type="ECO:0000256" key="16">
    <source>
        <dbReference type="ARBA" id="ARBA00023306"/>
    </source>
</evidence>
<dbReference type="InterPro" id="IPR009057">
    <property type="entry name" value="Homeodomain-like_sf"/>
</dbReference>
<dbReference type="CDD" id="cd00167">
    <property type="entry name" value="SANT"/>
    <property type="match status" value="1"/>
</dbReference>
<keyword evidence="23" id="KW-1185">Reference proteome</keyword>
<keyword evidence="13" id="KW-0234">DNA repair</keyword>
<dbReference type="PROSITE" id="PS51294">
    <property type="entry name" value="HTH_MYB"/>
    <property type="match status" value="2"/>
</dbReference>
<dbReference type="GO" id="GO:0000977">
    <property type="term" value="F:RNA polymerase II transcription regulatory region sequence-specific DNA binding"/>
    <property type="evidence" value="ECO:0007669"/>
    <property type="project" value="TreeGrafter"/>
</dbReference>
<evidence type="ECO:0000256" key="15">
    <source>
        <dbReference type="ARBA" id="ARBA00023274"/>
    </source>
</evidence>
<evidence type="ECO:0000256" key="5">
    <source>
        <dbReference type="ARBA" id="ARBA00022490"/>
    </source>
</evidence>
<dbReference type="Pfam" id="PF11831">
    <property type="entry name" value="Myb_Cef"/>
    <property type="match status" value="1"/>
</dbReference>
<dbReference type="InterPro" id="IPR047240">
    <property type="entry name" value="SANT_CDC5L_II"/>
</dbReference>
<dbReference type="PANTHER" id="PTHR45885:SF1">
    <property type="entry name" value="CELL DIVISION CYCLE 5-LIKE PROTEIN"/>
    <property type="match status" value="1"/>
</dbReference>
<dbReference type="InterPro" id="IPR021786">
    <property type="entry name" value="Cdc5p/Cef1_C"/>
</dbReference>
<evidence type="ECO:0000256" key="19">
    <source>
        <dbReference type="SAM" id="MobiDB-lite"/>
    </source>
</evidence>
<evidence type="ECO:0000256" key="1">
    <source>
        <dbReference type="ARBA" id="ARBA00004123"/>
    </source>
</evidence>
<evidence type="ECO:0000256" key="11">
    <source>
        <dbReference type="ARBA" id="ARBA00023125"/>
    </source>
</evidence>
<dbReference type="InterPro" id="IPR002499">
    <property type="entry name" value="Vault_N"/>
</dbReference>
<dbReference type="InterPro" id="IPR041134">
    <property type="entry name" value="Vault_2"/>
</dbReference>
<dbReference type="SMART" id="SM00717">
    <property type="entry name" value="SANT"/>
    <property type="match status" value="2"/>
</dbReference>
<evidence type="ECO:0000256" key="10">
    <source>
        <dbReference type="ARBA" id="ARBA00023054"/>
    </source>
</evidence>
<dbReference type="InterPro" id="IPR021870">
    <property type="entry name" value="MVP_shoulder"/>
</dbReference>
<dbReference type="Gene3D" id="6.10.250.720">
    <property type="match status" value="1"/>
</dbReference>
<dbReference type="Gene3D" id="2.30.30.550">
    <property type="entry name" value="Major Vault Protein repeat"/>
    <property type="match status" value="4"/>
</dbReference>
<comment type="caution">
    <text evidence="22">The sequence shown here is derived from an EMBL/GenBank/DDBJ whole genome shotgun (WGS) entry which is preliminary data.</text>
</comment>
<dbReference type="FunFam" id="2.30.30.570:FF:000001">
    <property type="entry name" value="major vault protein-like"/>
    <property type="match status" value="1"/>
</dbReference>
<dbReference type="OrthoDB" id="1410009at2759"/>
<evidence type="ECO:0000256" key="12">
    <source>
        <dbReference type="ARBA" id="ARBA00023187"/>
    </source>
</evidence>
<dbReference type="InterPro" id="IPR047242">
    <property type="entry name" value="CDC5L/Cef1"/>
</dbReference>
<feature type="region of interest" description="Disordered" evidence="19">
    <location>
        <begin position="390"/>
        <end position="411"/>
    </location>
</feature>
<evidence type="ECO:0000313" key="23">
    <source>
        <dbReference type="Proteomes" id="UP000683360"/>
    </source>
</evidence>
<feature type="coiled-coil region" evidence="18">
    <location>
        <begin position="1393"/>
        <end position="1464"/>
    </location>
</feature>
<dbReference type="Gene3D" id="3.30.479.30">
    <property type="entry name" value="Band 7 domain"/>
    <property type="match status" value="2"/>
</dbReference>
<feature type="compositionally biased region" description="Basic and acidic residues" evidence="19">
    <location>
        <begin position="212"/>
        <end position="236"/>
    </location>
</feature>
<dbReference type="Pfam" id="PF17795">
    <property type="entry name" value="Vault_3"/>
    <property type="match status" value="1"/>
</dbReference>
<dbReference type="InterPro" id="IPR041139">
    <property type="entry name" value="MVP_rep_dom"/>
</dbReference>
<evidence type="ECO:0000256" key="13">
    <source>
        <dbReference type="ARBA" id="ARBA00023204"/>
    </source>
</evidence>
<keyword evidence="5 17" id="KW-0963">Cytoplasm</keyword>
<comment type="similarity">
    <text evidence="3">Belongs to the CEF1 family.</text>
</comment>
<evidence type="ECO:0000256" key="8">
    <source>
        <dbReference type="ARBA" id="ARBA00022737"/>
    </source>
</evidence>
<dbReference type="InterPro" id="IPR041136">
    <property type="entry name" value="Vault_4"/>
</dbReference>
<dbReference type="CDD" id="cd08825">
    <property type="entry name" value="MVP_shoulder"/>
    <property type="match status" value="1"/>
</dbReference>
<evidence type="ECO:0000256" key="18">
    <source>
        <dbReference type="SAM" id="Coils"/>
    </source>
</evidence>
<dbReference type="InterPro" id="IPR036013">
    <property type="entry name" value="Band_7/SPFH_dom_sf"/>
</dbReference>
<dbReference type="Pfam" id="PF17794">
    <property type="entry name" value="Vault_2"/>
    <property type="match status" value="2"/>
</dbReference>
<dbReference type="GO" id="GO:0000398">
    <property type="term" value="P:mRNA splicing, via spliceosome"/>
    <property type="evidence" value="ECO:0007669"/>
    <property type="project" value="InterPro"/>
</dbReference>
<keyword evidence="10 18" id="KW-0175">Coiled coil</keyword>
<dbReference type="Gene3D" id="1.10.10.60">
    <property type="entry name" value="Homeodomain-like"/>
    <property type="match status" value="2"/>
</dbReference>
<keyword evidence="9" id="KW-0227">DNA damage</keyword>
<dbReference type="PROSITE" id="PS50090">
    <property type="entry name" value="MYB_LIKE"/>
    <property type="match status" value="2"/>
</dbReference>
<keyword evidence="6" id="KW-0507">mRNA processing</keyword>
<dbReference type="GO" id="GO:0000981">
    <property type="term" value="F:DNA-binding transcription factor activity, RNA polymerase II-specific"/>
    <property type="evidence" value="ECO:0007669"/>
    <property type="project" value="TreeGrafter"/>
</dbReference>
<sequence>MPRIMIKGGVWRNTEDEILKAAVMKYGKNQWARIASLLHRKSAKQCKARWFEWLDPSIKKTEWSREEEEKLLHLAKLMPTQWRTIAPIVGRTAAQCLEHYEYLLDKAQNRDESEDDPRKLKPGEIDPNPETKPAKPDPVDMDEDELEMLSEARARLANTQGKKAKRKAREKQLEEARRLAALQKRRELRAAGIDIKKHKKKKRGVDYNAEIPFEKKPAPGFHDTSEEVFKPKDINFKRLRQQNLDGERRDDAEARERKKDKLKQKKRKENDLPGAIASQSNFQEPVKKRSKLVLPAPQISDLELEEVVKVGQASEYARQQAEETGAQNGASQALLQDYNVTPSLGNLRTPRTPATQDNVLQEAQNIMALQLVDTPLKGGLNTPLHQSDFSGITPQRNAAQTPNTVLGTPMRTPGMESSGALTPHGMTPRMGVAGQTPLRTPVRDKLNINPDEDYDMNVNDKFYQRDLKDQLKHGLASLPRPKNDYEIVVPEDMEQDIHEPMQTDDYIEDQADIDAASEEERRAIRQKELRMRSQSVQRDMPRPTDVNSNILRVAGPGDPALTDLQKAEELIKKEMLTMLHHDALYTPGSNQLGVAPGSKKQTQKGVLNQAQHASFLEEHPYEKVNEADLEEAKRLLQMEMDYVKKGMGHGDLSIDAYSTVWEECYSQVLYLPSQNRYTRANLASKKDRIESQEKRLENNRNYMTKDAKMAAKMEKKLKILLGGYQSRSQSLIKQIHDLYEQIEQTHVELRTFVDLRQHEIGAIPKRKESLTEDVNRQQEREKELQRKYSELQYKQDIIHNYVPGQACEIRFGEKDIHFHEDPFPLYPGEVLEGASDFLTGGLPDYKRAIKKLPVVPDNHGIKLKALLDCEDENGKHQAGEEWQLNGPRTYIPRPEVEVQGIVNPTVLKEGEALRLRAKQGFMDRYDNERVTDEQWFICEQGSYLPDVYEEVVELLKKITLTPEIGLNLRATQTVKDRYGVTRLAGEEWLLTSETTDEYYPEIGVEVASKAKKLVLTKGQYCVVENPLDKSGRPQLGKLELRIGCSSFFLHPGEALQGGNVKSSYVLSDQQAIVLQAVNQFKDTMFKGQNRLPGDTWMIRGPIDYIPPVEVQVVKQRDQIPLSKNEGIYIQNKKTGKVRAIMGPKSYMLTAHEELWEKKLDSNIETLLKQGGGDGSGDIRKIAYFEQSIDPQMLKGRDKTRVITYRCPGNTAVQVYNYLEKTARVVFGPDLVILGPHENFNVLSLSAGKPKKCDAMRSLCLMLGPDFITDIIEVETSDHARLRLQLAFNNHFEYRCCGRIRGQVAHVPFDEFHKHSAMIIQTAVFGVDQEGNLNIPLTFEANNLVISSVDIQSIEPVDAKMRDSLSKSVQLAIEISTKSIEASASHEASRNEQIARGQLERQKLLNEMDSEKEKTKLLELQAITAAVESTGQAKAESQAQAERMLIECESEIESAKLKAEAEEIEHMAKLETQGLLRAQELSYQKELNRMELDLEKGRADIEVKKFKSMVETLGIKTIETMSIAGPKAQANLLQGLGIQSVLVTDGTTPINLFDTAHGLIGSKQGQ</sequence>
<dbReference type="InterPro" id="IPR001005">
    <property type="entry name" value="SANT/Myb"/>
</dbReference>
<evidence type="ECO:0000313" key="22">
    <source>
        <dbReference type="EMBL" id="CAG2197308.1"/>
    </source>
</evidence>
<dbReference type="SUPFAM" id="SSF46689">
    <property type="entry name" value="Homeodomain-like"/>
    <property type="match status" value="1"/>
</dbReference>
<keyword evidence="11" id="KW-0238">DNA-binding</keyword>
<gene>
    <name evidence="22" type="ORF">MEDL_12087</name>
</gene>
<evidence type="ECO:0000256" key="4">
    <source>
        <dbReference type="ARBA" id="ARBA00018296"/>
    </source>
</evidence>
<evidence type="ECO:0000256" key="2">
    <source>
        <dbReference type="ARBA" id="ARBA00004496"/>
    </source>
</evidence>
<feature type="coiled-coil region" evidence="18">
    <location>
        <begin position="767"/>
        <end position="794"/>
    </location>
</feature>
<dbReference type="CDD" id="cd11659">
    <property type="entry name" value="SANT_CDC5_II"/>
    <property type="match status" value="1"/>
</dbReference>
<dbReference type="FunFam" id="1.10.10.60:FF:000021">
    <property type="entry name" value="CDC5 cell division cycle 5-like"/>
    <property type="match status" value="1"/>
</dbReference>
<dbReference type="Pfam" id="PF11978">
    <property type="entry name" value="MVP_shoulder"/>
    <property type="match status" value="2"/>
</dbReference>
<evidence type="ECO:0000256" key="9">
    <source>
        <dbReference type="ARBA" id="ARBA00022763"/>
    </source>
</evidence>
<feature type="domain" description="HTH myb-type" evidence="21">
    <location>
        <begin position="59"/>
        <end position="108"/>
    </location>
</feature>
<feature type="region of interest" description="Disordered" evidence="19">
    <location>
        <begin position="529"/>
        <end position="554"/>
    </location>
</feature>
<comment type="subcellular location">
    <subcellularLocation>
        <location evidence="2 17">Cytoplasm</location>
    </subcellularLocation>
    <subcellularLocation>
        <location evidence="1">Nucleus</location>
    </subcellularLocation>
</comment>
<evidence type="ECO:0000259" key="20">
    <source>
        <dbReference type="PROSITE" id="PS50090"/>
    </source>
</evidence>
<feature type="repeat" description="MVP" evidence="17">
    <location>
        <begin position="1068"/>
        <end position="1122"/>
    </location>
</feature>
<dbReference type="GO" id="GO:0000974">
    <property type="term" value="C:Prp19 complex"/>
    <property type="evidence" value="ECO:0007669"/>
    <property type="project" value="InterPro"/>
</dbReference>
<dbReference type="GO" id="GO:0006281">
    <property type="term" value="P:DNA repair"/>
    <property type="evidence" value="ECO:0007669"/>
    <property type="project" value="UniProtKB-KW"/>
</dbReference>
<dbReference type="Pfam" id="PF01505">
    <property type="entry name" value="Vault"/>
    <property type="match status" value="4"/>
</dbReference>
<dbReference type="Proteomes" id="UP000683360">
    <property type="component" value="Unassembled WGS sequence"/>
</dbReference>
<feature type="compositionally biased region" description="Polar residues" evidence="19">
    <location>
        <begin position="390"/>
        <end position="406"/>
    </location>
</feature>
<dbReference type="Gene3D" id="6.20.380.10">
    <property type="match status" value="1"/>
</dbReference>
<keyword evidence="16" id="KW-0131">Cell cycle</keyword>
<keyword evidence="8" id="KW-0677">Repeat</keyword>
<dbReference type="GO" id="GO:0005737">
    <property type="term" value="C:cytoplasm"/>
    <property type="evidence" value="ECO:0007669"/>
    <property type="project" value="UniProtKB-SubCell"/>
</dbReference>
<feature type="repeat" description="MVP" evidence="17">
    <location>
        <begin position="909"/>
        <end position="961"/>
    </location>
</feature>
<dbReference type="PANTHER" id="PTHR45885">
    <property type="entry name" value="CELL DIVISION CYCLE 5-LIKE PROTEIN"/>
    <property type="match status" value="1"/>
</dbReference>
<dbReference type="InterPro" id="IPR043023">
    <property type="entry name" value="MVP_rep_sf"/>
</dbReference>
<feature type="domain" description="Myb-like" evidence="20">
    <location>
        <begin position="3"/>
        <end position="54"/>
    </location>
</feature>
<evidence type="ECO:0000259" key="21">
    <source>
        <dbReference type="PROSITE" id="PS51294"/>
    </source>
</evidence>
<dbReference type="Gene3D" id="2.30.30.570">
    <property type="match status" value="1"/>
</dbReference>
<dbReference type="Gene3D" id="2.30.30.560">
    <property type="match status" value="2"/>
</dbReference>
<dbReference type="Pfam" id="PF17796">
    <property type="entry name" value="Vault_4"/>
    <property type="match status" value="1"/>
</dbReference>
<protein>
    <recommendedName>
        <fullName evidence="4">Major vault protein</fullName>
    </recommendedName>
</protein>
<dbReference type="Pfam" id="PF13921">
    <property type="entry name" value="Myb_DNA-bind_6"/>
    <property type="match status" value="1"/>
</dbReference>